<dbReference type="EMBL" id="BGZK01000530">
    <property type="protein sequence ID" value="GBP48770.1"/>
    <property type="molecule type" value="Genomic_DNA"/>
</dbReference>
<dbReference type="Proteomes" id="UP000299102">
    <property type="component" value="Unassembled WGS sequence"/>
</dbReference>
<dbReference type="AlphaFoldDB" id="A0A4C1WCZ3"/>
<organism evidence="2 3">
    <name type="scientific">Eumeta variegata</name>
    <name type="common">Bagworm moth</name>
    <name type="synonym">Eumeta japonica</name>
    <dbReference type="NCBI Taxonomy" id="151549"/>
    <lineage>
        <taxon>Eukaryota</taxon>
        <taxon>Metazoa</taxon>
        <taxon>Ecdysozoa</taxon>
        <taxon>Arthropoda</taxon>
        <taxon>Hexapoda</taxon>
        <taxon>Insecta</taxon>
        <taxon>Pterygota</taxon>
        <taxon>Neoptera</taxon>
        <taxon>Endopterygota</taxon>
        <taxon>Lepidoptera</taxon>
        <taxon>Glossata</taxon>
        <taxon>Ditrysia</taxon>
        <taxon>Tineoidea</taxon>
        <taxon>Psychidae</taxon>
        <taxon>Oiketicinae</taxon>
        <taxon>Eumeta</taxon>
    </lineage>
</organism>
<evidence type="ECO:0000313" key="2">
    <source>
        <dbReference type="EMBL" id="GBP48770.1"/>
    </source>
</evidence>
<feature type="region of interest" description="Disordered" evidence="1">
    <location>
        <begin position="75"/>
        <end position="103"/>
    </location>
</feature>
<protein>
    <submittedName>
        <fullName evidence="2">Uncharacterized protein</fullName>
    </submittedName>
</protein>
<reference evidence="2 3" key="1">
    <citation type="journal article" date="2019" name="Commun. Biol.">
        <title>The bagworm genome reveals a unique fibroin gene that provides high tensile strength.</title>
        <authorList>
            <person name="Kono N."/>
            <person name="Nakamura H."/>
            <person name="Ohtoshi R."/>
            <person name="Tomita M."/>
            <person name="Numata K."/>
            <person name="Arakawa K."/>
        </authorList>
    </citation>
    <scope>NUCLEOTIDE SEQUENCE [LARGE SCALE GENOMIC DNA]</scope>
</reference>
<evidence type="ECO:0000313" key="3">
    <source>
        <dbReference type="Proteomes" id="UP000299102"/>
    </source>
</evidence>
<sequence length="103" mass="11231">MPGGAIAIVDVLLSIDYQKWRSSSSQENVDSHIHQGVRSVKEPPTNVLPSSLIRRACPLFILKFKAAPQRGLNKASTLTADTHRPTGRAAWCRAPRQGTARAT</sequence>
<evidence type="ECO:0000256" key="1">
    <source>
        <dbReference type="SAM" id="MobiDB-lite"/>
    </source>
</evidence>
<gene>
    <name evidence="2" type="ORF">EVAR_32791_1</name>
</gene>
<comment type="caution">
    <text evidence="2">The sequence shown here is derived from an EMBL/GenBank/DDBJ whole genome shotgun (WGS) entry which is preliminary data.</text>
</comment>
<accession>A0A4C1WCZ3</accession>
<name>A0A4C1WCZ3_EUMVA</name>
<proteinExistence type="predicted"/>
<keyword evidence="3" id="KW-1185">Reference proteome</keyword>